<sequence>MGDVTSRTLLHLQCHLGLDTQHDLSLFRRFESFEERDGCFRFPRAGRGFR</sequence>
<accession>A0AAU1I043</accession>
<dbReference type="EMBL" id="CP108140">
    <property type="protein sequence ID" value="WTP87129.1"/>
    <property type="molecule type" value="Genomic_DNA"/>
</dbReference>
<evidence type="ECO:0008006" key="2">
    <source>
        <dbReference type="Google" id="ProtNLM"/>
    </source>
</evidence>
<organism evidence="1">
    <name type="scientific">Streptomyces sp. NBC_00180</name>
    <dbReference type="NCBI Taxonomy" id="2903632"/>
    <lineage>
        <taxon>Bacteria</taxon>
        <taxon>Bacillati</taxon>
        <taxon>Actinomycetota</taxon>
        <taxon>Actinomycetes</taxon>
        <taxon>Kitasatosporales</taxon>
        <taxon>Streptomycetaceae</taxon>
        <taxon>Streptomyces</taxon>
    </lineage>
</organism>
<reference evidence="1" key="1">
    <citation type="submission" date="2022-10" db="EMBL/GenBank/DDBJ databases">
        <title>The complete genomes of actinobacterial strains from the NBC collection.</title>
        <authorList>
            <person name="Joergensen T.S."/>
            <person name="Alvarez Arevalo M."/>
            <person name="Sterndorff E.B."/>
            <person name="Faurdal D."/>
            <person name="Vuksanovic O."/>
            <person name="Mourched A.-S."/>
            <person name="Charusanti P."/>
            <person name="Shaw S."/>
            <person name="Blin K."/>
            <person name="Weber T."/>
        </authorList>
    </citation>
    <scope>NUCLEOTIDE SEQUENCE</scope>
    <source>
        <strain evidence="1">NBC 00180</strain>
    </source>
</reference>
<dbReference type="AlphaFoldDB" id="A0AAU1I043"/>
<proteinExistence type="predicted"/>
<evidence type="ECO:0000313" key="1">
    <source>
        <dbReference type="EMBL" id="WTP87129.1"/>
    </source>
</evidence>
<protein>
    <recommendedName>
        <fullName evidence="2">Transposase</fullName>
    </recommendedName>
</protein>
<name>A0AAU1I043_9ACTN</name>
<gene>
    <name evidence="1" type="ORF">OG477_17915</name>
</gene>